<comment type="caution">
    <text evidence="8">The sequence shown here is derived from an EMBL/GenBank/DDBJ whole genome shotgun (WGS) entry which is preliminary data.</text>
</comment>
<keyword evidence="9" id="KW-1185">Reference proteome</keyword>
<dbReference type="HAMAP" id="MF_01147">
    <property type="entry name" value="Lgt"/>
    <property type="match status" value="1"/>
</dbReference>
<dbReference type="PROSITE" id="PS01311">
    <property type="entry name" value="LGT"/>
    <property type="match status" value="1"/>
</dbReference>
<evidence type="ECO:0000313" key="9">
    <source>
        <dbReference type="Proteomes" id="UP000297713"/>
    </source>
</evidence>
<dbReference type="NCBIfam" id="TIGR00544">
    <property type="entry name" value="lgt"/>
    <property type="match status" value="1"/>
</dbReference>
<dbReference type="GO" id="GO:0008961">
    <property type="term" value="F:phosphatidylglycerol-prolipoprotein diacylglyceryl transferase activity"/>
    <property type="evidence" value="ECO:0007669"/>
    <property type="project" value="UniProtKB-UniRule"/>
</dbReference>
<protein>
    <recommendedName>
        <fullName evidence="7">Phosphatidylglycerol--prolipoprotein diacylglyceryl transferase</fullName>
        <ecNumber evidence="7">2.5.1.145</ecNumber>
    </recommendedName>
</protein>
<dbReference type="RefSeq" id="WP_134439401.1">
    <property type="nucleotide sequence ID" value="NZ_CP065957.1"/>
</dbReference>
<evidence type="ECO:0000256" key="2">
    <source>
        <dbReference type="ARBA" id="ARBA00022475"/>
    </source>
</evidence>
<comment type="subcellular location">
    <subcellularLocation>
        <location evidence="7">Cell membrane</location>
        <topology evidence="7">Multi-pass membrane protein</topology>
    </subcellularLocation>
</comment>
<dbReference type="OrthoDB" id="871140at2"/>
<accession>A0A4Y8PIV1</accession>
<dbReference type="AlphaFoldDB" id="A0A4Y8PIV1"/>
<feature type="transmembrane region" description="Helical" evidence="7">
    <location>
        <begin position="123"/>
        <end position="145"/>
    </location>
</feature>
<dbReference type="UniPathway" id="UPA00664"/>
<keyword evidence="6 7" id="KW-0472">Membrane</keyword>
<evidence type="ECO:0000256" key="4">
    <source>
        <dbReference type="ARBA" id="ARBA00022692"/>
    </source>
</evidence>
<keyword evidence="8" id="KW-0449">Lipoprotein</keyword>
<feature type="transmembrane region" description="Helical" evidence="7">
    <location>
        <begin position="207"/>
        <end position="225"/>
    </location>
</feature>
<keyword evidence="2 7" id="KW-1003">Cell membrane</keyword>
<feature type="transmembrane region" description="Helical" evidence="7">
    <location>
        <begin position="237"/>
        <end position="262"/>
    </location>
</feature>
<dbReference type="GO" id="GO:0005886">
    <property type="term" value="C:plasma membrane"/>
    <property type="evidence" value="ECO:0007669"/>
    <property type="project" value="UniProtKB-SubCell"/>
</dbReference>
<gene>
    <name evidence="7" type="primary">lgt</name>
    <name evidence="8" type="ORF">A7Q10_05225</name>
</gene>
<dbReference type="EMBL" id="LXQC01000090">
    <property type="protein sequence ID" value="TFE71161.1"/>
    <property type="molecule type" value="Genomic_DNA"/>
</dbReference>
<name>A0A4Y8PIV1_9BACT</name>
<evidence type="ECO:0000256" key="6">
    <source>
        <dbReference type="ARBA" id="ARBA00023136"/>
    </source>
</evidence>
<dbReference type="EC" id="2.5.1.145" evidence="7"/>
<organism evidence="8 9">
    <name type="scientific">Methylacidiphilum caldifontis</name>
    <dbReference type="NCBI Taxonomy" id="2795386"/>
    <lineage>
        <taxon>Bacteria</taxon>
        <taxon>Pseudomonadati</taxon>
        <taxon>Verrucomicrobiota</taxon>
        <taxon>Methylacidiphilae</taxon>
        <taxon>Methylacidiphilales</taxon>
        <taxon>Methylacidiphilaceae</taxon>
        <taxon>Methylacidiphilum (ex Ratnadevi et al. 2023)</taxon>
    </lineage>
</organism>
<dbReference type="PANTHER" id="PTHR30589">
    <property type="entry name" value="PROLIPOPROTEIN DIACYLGLYCERYL TRANSFERASE"/>
    <property type="match status" value="1"/>
</dbReference>
<feature type="transmembrane region" description="Helical" evidence="7">
    <location>
        <begin position="183"/>
        <end position="200"/>
    </location>
</feature>
<keyword evidence="5 7" id="KW-1133">Transmembrane helix</keyword>
<comment type="catalytic activity">
    <reaction evidence="7">
        <text>L-cysteinyl-[prolipoprotein] + a 1,2-diacyl-sn-glycero-3-phospho-(1'-sn-glycerol) = an S-1,2-diacyl-sn-glyceryl-L-cysteinyl-[prolipoprotein] + sn-glycerol 1-phosphate + H(+)</text>
        <dbReference type="Rhea" id="RHEA:56712"/>
        <dbReference type="Rhea" id="RHEA-COMP:14679"/>
        <dbReference type="Rhea" id="RHEA-COMP:14680"/>
        <dbReference type="ChEBI" id="CHEBI:15378"/>
        <dbReference type="ChEBI" id="CHEBI:29950"/>
        <dbReference type="ChEBI" id="CHEBI:57685"/>
        <dbReference type="ChEBI" id="CHEBI:64716"/>
        <dbReference type="ChEBI" id="CHEBI:140658"/>
        <dbReference type="EC" id="2.5.1.145"/>
    </reaction>
</comment>
<comment type="similarity">
    <text evidence="1 7">Belongs to the Lgt family.</text>
</comment>
<evidence type="ECO:0000256" key="7">
    <source>
        <dbReference type="HAMAP-Rule" id="MF_01147"/>
    </source>
</evidence>
<feature type="transmembrane region" description="Helical" evidence="7">
    <location>
        <begin position="59"/>
        <end position="83"/>
    </location>
</feature>
<keyword evidence="3 7" id="KW-0808">Transferase</keyword>
<sequence length="279" mass="31846">MIAYFVHHLSPFLIQFSNGFGIRYYGLSYALGFFFLWLGMRWQRKHGLLELSTRQIDDLVFWIALGGVMIGGRLGYCLLYDFFHTVREPWFVFQIWKGGMSSHGGILGVLIVLFWASRKWKVPFFHIADAAVWLAPVGIFFGRLANFVNGELWGRPTTLPWGVIFPDAPMINGQAVPRHPSQLYEALLEGVVLFGILTYLRFRKKSAGSVSIGFLFSYSLLRILGECFREPDLHIGYYFGFVTQGQILSLFTLALSFVLLYLKKRKILSGSKRSLACKS</sequence>
<proteinExistence type="inferred from homology"/>
<evidence type="ECO:0000256" key="5">
    <source>
        <dbReference type="ARBA" id="ARBA00022989"/>
    </source>
</evidence>
<comment type="function">
    <text evidence="7">Catalyzes the transfer of the diacylglyceryl group from phosphatidylglycerol to the sulfhydryl group of the N-terminal cysteine of a prolipoprotein, the first step in the formation of mature lipoproteins.</text>
</comment>
<keyword evidence="4 7" id="KW-0812">Transmembrane</keyword>
<evidence type="ECO:0000313" key="8">
    <source>
        <dbReference type="EMBL" id="TFE71161.1"/>
    </source>
</evidence>
<dbReference type="InterPro" id="IPR001640">
    <property type="entry name" value="Lgt"/>
</dbReference>
<dbReference type="Proteomes" id="UP000297713">
    <property type="component" value="Unassembled WGS sequence"/>
</dbReference>
<dbReference type="Pfam" id="PF01790">
    <property type="entry name" value="LGT"/>
    <property type="match status" value="1"/>
</dbReference>
<evidence type="ECO:0000256" key="3">
    <source>
        <dbReference type="ARBA" id="ARBA00022679"/>
    </source>
</evidence>
<comment type="pathway">
    <text evidence="7">Protein modification; lipoprotein biosynthesis (diacylglyceryl transfer).</text>
</comment>
<evidence type="ECO:0000256" key="1">
    <source>
        <dbReference type="ARBA" id="ARBA00007150"/>
    </source>
</evidence>
<feature type="binding site" evidence="7">
    <location>
        <position position="143"/>
    </location>
    <ligand>
        <name>a 1,2-diacyl-sn-glycero-3-phospho-(1'-sn-glycerol)</name>
        <dbReference type="ChEBI" id="CHEBI:64716"/>
    </ligand>
</feature>
<reference evidence="8 9" key="1">
    <citation type="submission" date="2016-05" db="EMBL/GenBank/DDBJ databases">
        <title>Diversity and Homogeneity among Thermoacidophilic Verrucomicrobia Methanotrophs Linked with Geographical Origin.</title>
        <authorList>
            <person name="Erikstad H.-A."/>
            <person name="Smestad N.B."/>
            <person name="Ceballos R.M."/>
            <person name="Birkeland N.-K."/>
        </authorList>
    </citation>
    <scope>NUCLEOTIDE SEQUENCE [LARGE SCALE GENOMIC DNA]</scope>
    <source>
        <strain evidence="8 9">Phi</strain>
    </source>
</reference>
<dbReference type="GO" id="GO:0042158">
    <property type="term" value="P:lipoprotein biosynthetic process"/>
    <property type="evidence" value="ECO:0007669"/>
    <property type="project" value="UniProtKB-UniRule"/>
</dbReference>
<dbReference type="PANTHER" id="PTHR30589:SF0">
    <property type="entry name" value="PHOSPHATIDYLGLYCEROL--PROLIPOPROTEIN DIACYLGLYCERYL TRANSFERASE"/>
    <property type="match status" value="1"/>
</dbReference>
<feature type="transmembrane region" description="Helical" evidence="7">
    <location>
        <begin position="20"/>
        <end position="38"/>
    </location>
</feature>
<feature type="transmembrane region" description="Helical" evidence="7">
    <location>
        <begin position="95"/>
        <end position="116"/>
    </location>
</feature>